<evidence type="ECO:0000313" key="2">
    <source>
        <dbReference type="Proteomes" id="UP000295252"/>
    </source>
</evidence>
<dbReference type="AlphaFoldDB" id="A0A068UZH0"/>
<sequence length="332" mass="38231">MEPFPETQQFRIPQRSNVGAAKVSQTQHADKDKGVYPVGPSCFPRNYESFVMPMFLNSRYELLGMQRNAQHRVDFLEWAPGLTTSLRIFACYCAIVGYFNGWSPTENCAREGHFGHDDYVQHGDDLSSNLPSTHVIETGMKEYDVFNIIDDPIWLEKFHSKSPPIANWLKTHKGRKLWLKKYMPGIPHRSKYRVYCNTPAGPLERVPAWAIYVVPDEDRKQAFAIHWELPSESKYKWKHENRPKPKSLRICECHVGISGQDAKVASCDTFIQKAILQVLPHVKESGYNAIQLIGLVEHKDYFYRVTNFYAVSSCYGTLEDLKRLVDLAHGNF</sequence>
<dbReference type="GO" id="GO:0005737">
    <property type="term" value="C:cytoplasm"/>
    <property type="evidence" value="ECO:0007669"/>
    <property type="project" value="TreeGrafter"/>
</dbReference>
<proteinExistence type="predicted"/>
<accession>A0A068UZH0</accession>
<protein>
    <submittedName>
        <fullName evidence="1">Uncharacterized protein</fullName>
    </submittedName>
</protein>
<dbReference type="Proteomes" id="UP000295252">
    <property type="component" value="Chromosome VII"/>
</dbReference>
<dbReference type="InParanoid" id="A0A068UZH0"/>
<reference evidence="2" key="1">
    <citation type="journal article" date="2014" name="Science">
        <title>The coffee genome provides insight into the convergent evolution of caffeine biosynthesis.</title>
        <authorList>
            <person name="Denoeud F."/>
            <person name="Carretero-Paulet L."/>
            <person name="Dereeper A."/>
            <person name="Droc G."/>
            <person name="Guyot R."/>
            <person name="Pietrella M."/>
            <person name="Zheng C."/>
            <person name="Alberti A."/>
            <person name="Anthony F."/>
            <person name="Aprea G."/>
            <person name="Aury J.M."/>
            <person name="Bento P."/>
            <person name="Bernard M."/>
            <person name="Bocs S."/>
            <person name="Campa C."/>
            <person name="Cenci A."/>
            <person name="Combes M.C."/>
            <person name="Crouzillat D."/>
            <person name="Da Silva C."/>
            <person name="Daddiego L."/>
            <person name="De Bellis F."/>
            <person name="Dussert S."/>
            <person name="Garsmeur O."/>
            <person name="Gayraud T."/>
            <person name="Guignon V."/>
            <person name="Jahn K."/>
            <person name="Jamilloux V."/>
            <person name="Joet T."/>
            <person name="Labadie K."/>
            <person name="Lan T."/>
            <person name="Leclercq J."/>
            <person name="Lepelley M."/>
            <person name="Leroy T."/>
            <person name="Li L.T."/>
            <person name="Librado P."/>
            <person name="Lopez L."/>
            <person name="Munoz A."/>
            <person name="Noel B."/>
            <person name="Pallavicini A."/>
            <person name="Perrotta G."/>
            <person name="Poncet V."/>
            <person name="Pot D."/>
            <person name="Priyono X."/>
            <person name="Rigoreau M."/>
            <person name="Rouard M."/>
            <person name="Rozas J."/>
            <person name="Tranchant-Dubreuil C."/>
            <person name="VanBuren R."/>
            <person name="Zhang Q."/>
            <person name="Andrade A.C."/>
            <person name="Argout X."/>
            <person name="Bertrand B."/>
            <person name="de Kochko A."/>
            <person name="Graziosi G."/>
            <person name="Henry R.J."/>
            <person name="Jayarama X."/>
            <person name="Ming R."/>
            <person name="Nagai C."/>
            <person name="Rounsley S."/>
            <person name="Sankoff D."/>
            <person name="Giuliano G."/>
            <person name="Albert V.A."/>
            <person name="Wincker P."/>
            <person name="Lashermes P."/>
        </authorList>
    </citation>
    <scope>NUCLEOTIDE SEQUENCE [LARGE SCALE GENOMIC DNA]</scope>
    <source>
        <strain evidence="2">cv. DH200-94</strain>
    </source>
</reference>
<dbReference type="PANTHER" id="PTHR43651:SF4">
    <property type="entry name" value="1,4-ALPHA-GLUCAN-BRANCHING ENZYME 3, CHLOROPLASTIC_AMYLOPLASTIC"/>
    <property type="match status" value="1"/>
</dbReference>
<dbReference type="InterPro" id="IPR013783">
    <property type="entry name" value="Ig-like_fold"/>
</dbReference>
<dbReference type="PANTHER" id="PTHR43651">
    <property type="entry name" value="1,4-ALPHA-GLUCAN-BRANCHING ENZYME"/>
    <property type="match status" value="1"/>
</dbReference>
<dbReference type="Gene3D" id="2.60.40.10">
    <property type="entry name" value="Immunoglobulins"/>
    <property type="match status" value="1"/>
</dbReference>
<dbReference type="GO" id="GO:0003844">
    <property type="term" value="F:1,4-alpha-glucan branching enzyme activity"/>
    <property type="evidence" value="ECO:0007669"/>
    <property type="project" value="TreeGrafter"/>
</dbReference>
<dbReference type="SUPFAM" id="SSF51445">
    <property type="entry name" value="(Trans)glycosidases"/>
    <property type="match status" value="1"/>
</dbReference>
<dbReference type="Gramene" id="CDP13672">
    <property type="protein sequence ID" value="CDP13672"/>
    <property type="gene ID" value="GSCOC_T00038698001"/>
</dbReference>
<organism evidence="1 2">
    <name type="scientific">Coffea canephora</name>
    <name type="common">Robusta coffee</name>
    <dbReference type="NCBI Taxonomy" id="49390"/>
    <lineage>
        <taxon>Eukaryota</taxon>
        <taxon>Viridiplantae</taxon>
        <taxon>Streptophyta</taxon>
        <taxon>Embryophyta</taxon>
        <taxon>Tracheophyta</taxon>
        <taxon>Spermatophyta</taxon>
        <taxon>Magnoliopsida</taxon>
        <taxon>eudicotyledons</taxon>
        <taxon>Gunneridae</taxon>
        <taxon>Pentapetalae</taxon>
        <taxon>asterids</taxon>
        <taxon>lamiids</taxon>
        <taxon>Gentianales</taxon>
        <taxon>Rubiaceae</taxon>
        <taxon>Ixoroideae</taxon>
        <taxon>Gardenieae complex</taxon>
        <taxon>Bertiereae - Coffeeae clade</taxon>
        <taxon>Coffeeae</taxon>
        <taxon>Coffea</taxon>
    </lineage>
</organism>
<dbReference type="STRING" id="49390.A0A068UZH0"/>
<dbReference type="PhylomeDB" id="A0A068UZH0"/>
<dbReference type="InterPro" id="IPR017853">
    <property type="entry name" value="GH"/>
</dbReference>
<evidence type="ECO:0000313" key="1">
    <source>
        <dbReference type="EMBL" id="CDP13672.1"/>
    </source>
</evidence>
<dbReference type="EMBL" id="HG739160">
    <property type="protein sequence ID" value="CDP13672.1"/>
    <property type="molecule type" value="Genomic_DNA"/>
</dbReference>
<gene>
    <name evidence="1" type="ORF">GSCOC_T00038698001</name>
</gene>
<dbReference type="GO" id="GO:0005975">
    <property type="term" value="P:carbohydrate metabolic process"/>
    <property type="evidence" value="ECO:0007669"/>
    <property type="project" value="TreeGrafter"/>
</dbReference>
<dbReference type="Gene3D" id="3.20.20.80">
    <property type="entry name" value="Glycosidases"/>
    <property type="match status" value="1"/>
</dbReference>
<keyword evidence="2" id="KW-1185">Reference proteome</keyword>
<name>A0A068UZH0_COFCA</name>